<proteinExistence type="predicted"/>
<accession>A0ABV0N6K4</accession>
<name>A0ABV0N6K4_9TELE</name>
<dbReference type="EMBL" id="JAHRIO010029838">
    <property type="protein sequence ID" value="MEQ2167031.1"/>
    <property type="molecule type" value="Genomic_DNA"/>
</dbReference>
<gene>
    <name evidence="1" type="ORF">GOODEAATRI_034663</name>
</gene>
<reference evidence="1 2" key="1">
    <citation type="submission" date="2021-06" db="EMBL/GenBank/DDBJ databases">
        <authorList>
            <person name="Palmer J.M."/>
        </authorList>
    </citation>
    <scope>NUCLEOTIDE SEQUENCE [LARGE SCALE GENOMIC DNA]</scope>
    <source>
        <strain evidence="1 2">GA_2019</strain>
        <tissue evidence="1">Muscle</tissue>
    </source>
</reference>
<comment type="caution">
    <text evidence="1">The sequence shown here is derived from an EMBL/GenBank/DDBJ whole genome shotgun (WGS) entry which is preliminary data.</text>
</comment>
<evidence type="ECO:0000313" key="2">
    <source>
        <dbReference type="Proteomes" id="UP001476798"/>
    </source>
</evidence>
<protein>
    <submittedName>
        <fullName evidence="1">Uncharacterized protein</fullName>
    </submittedName>
</protein>
<organism evidence="1 2">
    <name type="scientific">Goodea atripinnis</name>
    <dbReference type="NCBI Taxonomy" id="208336"/>
    <lineage>
        <taxon>Eukaryota</taxon>
        <taxon>Metazoa</taxon>
        <taxon>Chordata</taxon>
        <taxon>Craniata</taxon>
        <taxon>Vertebrata</taxon>
        <taxon>Euteleostomi</taxon>
        <taxon>Actinopterygii</taxon>
        <taxon>Neopterygii</taxon>
        <taxon>Teleostei</taxon>
        <taxon>Neoteleostei</taxon>
        <taxon>Acanthomorphata</taxon>
        <taxon>Ovalentaria</taxon>
        <taxon>Atherinomorphae</taxon>
        <taxon>Cyprinodontiformes</taxon>
        <taxon>Goodeidae</taxon>
        <taxon>Goodea</taxon>
    </lineage>
</organism>
<keyword evidence="2" id="KW-1185">Reference proteome</keyword>
<sequence length="92" mass="10444">MGQEKVVDSFIVPELEIAGLDSDMYYDMPNLFTQHKMPVDLSNIPKQQDLDIWHGYLATLEVRSFARDQGAGGAFDWHEHAQSSRTFGGQQE</sequence>
<dbReference type="Proteomes" id="UP001476798">
    <property type="component" value="Unassembled WGS sequence"/>
</dbReference>
<evidence type="ECO:0000313" key="1">
    <source>
        <dbReference type="EMBL" id="MEQ2167031.1"/>
    </source>
</evidence>